<feature type="domain" description="Aminotransferase class I/classII large" evidence="8">
    <location>
        <begin position="67"/>
        <end position="408"/>
    </location>
</feature>
<dbReference type="CDD" id="cd00609">
    <property type="entry name" value="AAT_like"/>
    <property type="match status" value="1"/>
</dbReference>
<dbReference type="GO" id="GO:0008483">
    <property type="term" value="F:transaminase activity"/>
    <property type="evidence" value="ECO:0007669"/>
    <property type="project" value="UniProtKB-KW"/>
</dbReference>
<name>A0A852TVI7_9ACTN</name>
<evidence type="ECO:0000313" key="10">
    <source>
        <dbReference type="Proteomes" id="UP000589036"/>
    </source>
</evidence>
<dbReference type="PANTHER" id="PTHR42790">
    <property type="entry name" value="AMINOTRANSFERASE"/>
    <property type="match status" value="1"/>
</dbReference>
<dbReference type="AlphaFoldDB" id="A0A852TVI7"/>
<dbReference type="GO" id="GO:0030170">
    <property type="term" value="F:pyridoxal phosphate binding"/>
    <property type="evidence" value="ECO:0007669"/>
    <property type="project" value="InterPro"/>
</dbReference>
<dbReference type="InterPro" id="IPR004839">
    <property type="entry name" value="Aminotransferase_I/II_large"/>
</dbReference>
<organism evidence="9 10">
    <name type="scientific">Spinactinospora alkalitolerans</name>
    <dbReference type="NCBI Taxonomy" id="687207"/>
    <lineage>
        <taxon>Bacteria</taxon>
        <taxon>Bacillati</taxon>
        <taxon>Actinomycetota</taxon>
        <taxon>Actinomycetes</taxon>
        <taxon>Streptosporangiales</taxon>
        <taxon>Nocardiopsidaceae</taxon>
        <taxon>Spinactinospora</taxon>
    </lineage>
</organism>
<dbReference type="GO" id="GO:0003677">
    <property type="term" value="F:DNA binding"/>
    <property type="evidence" value="ECO:0007669"/>
    <property type="project" value="UniProtKB-KW"/>
</dbReference>
<keyword evidence="10" id="KW-1185">Reference proteome</keyword>
<dbReference type="EMBL" id="JACCCC010000001">
    <property type="protein sequence ID" value="NYE47711.1"/>
    <property type="molecule type" value="Genomic_DNA"/>
</dbReference>
<dbReference type="GO" id="GO:1901605">
    <property type="term" value="P:alpha-amino acid metabolic process"/>
    <property type="evidence" value="ECO:0007669"/>
    <property type="project" value="TreeGrafter"/>
</dbReference>
<dbReference type="InterPro" id="IPR015424">
    <property type="entry name" value="PyrdxlP-dep_Trfase"/>
</dbReference>
<evidence type="ECO:0000256" key="4">
    <source>
        <dbReference type="ARBA" id="ARBA00022576"/>
    </source>
</evidence>
<comment type="similarity">
    <text evidence="2">Belongs to the class-I pyridoxal-phosphate-dependent aminotransferase family.</text>
</comment>
<dbReference type="SUPFAM" id="SSF53383">
    <property type="entry name" value="PLP-dependent transferases"/>
    <property type="match status" value="1"/>
</dbReference>
<evidence type="ECO:0000256" key="2">
    <source>
        <dbReference type="ARBA" id="ARBA00007441"/>
    </source>
</evidence>
<dbReference type="RefSeq" id="WP_376766961.1">
    <property type="nucleotide sequence ID" value="NZ_BAAAYY010000018.1"/>
</dbReference>
<dbReference type="Gene3D" id="3.90.1150.10">
    <property type="entry name" value="Aspartate Aminotransferase, domain 1"/>
    <property type="match status" value="1"/>
</dbReference>
<comment type="subunit">
    <text evidence="3">Homodimer.</text>
</comment>
<evidence type="ECO:0000256" key="5">
    <source>
        <dbReference type="ARBA" id="ARBA00022679"/>
    </source>
</evidence>
<dbReference type="InterPro" id="IPR050859">
    <property type="entry name" value="Class-I_PLP-dep_aminotransf"/>
</dbReference>
<reference evidence="9 10" key="1">
    <citation type="submission" date="2020-07" db="EMBL/GenBank/DDBJ databases">
        <title>Sequencing the genomes of 1000 actinobacteria strains.</title>
        <authorList>
            <person name="Klenk H.-P."/>
        </authorList>
    </citation>
    <scope>NUCLEOTIDE SEQUENCE [LARGE SCALE GENOMIC DNA]</scope>
    <source>
        <strain evidence="9 10">CXB654</strain>
    </source>
</reference>
<feature type="region of interest" description="Disordered" evidence="7">
    <location>
        <begin position="420"/>
        <end position="441"/>
    </location>
</feature>
<keyword evidence="4" id="KW-0032">Aminotransferase</keyword>
<protein>
    <submittedName>
        <fullName evidence="9">DNA-binding transcriptional MocR family regulator</fullName>
    </submittedName>
</protein>
<dbReference type="InterPro" id="IPR015421">
    <property type="entry name" value="PyrdxlP-dep_Trfase_major"/>
</dbReference>
<gene>
    <name evidence="9" type="ORF">HDA32_002831</name>
</gene>
<evidence type="ECO:0000256" key="1">
    <source>
        <dbReference type="ARBA" id="ARBA00001933"/>
    </source>
</evidence>
<evidence type="ECO:0000313" key="9">
    <source>
        <dbReference type="EMBL" id="NYE47711.1"/>
    </source>
</evidence>
<dbReference type="FunFam" id="3.40.640.10:FF:000053">
    <property type="entry name" value="Aminotransferase, class I"/>
    <property type="match status" value="1"/>
</dbReference>
<dbReference type="InterPro" id="IPR015422">
    <property type="entry name" value="PyrdxlP-dep_Trfase_small"/>
</dbReference>
<keyword evidence="9" id="KW-0238">DNA-binding</keyword>
<dbReference type="PANTHER" id="PTHR42790:SF19">
    <property type="entry name" value="KYNURENINE_ALPHA-AMINOADIPATE AMINOTRANSFERASE, MITOCHONDRIAL"/>
    <property type="match status" value="1"/>
</dbReference>
<keyword evidence="5" id="KW-0808">Transferase</keyword>
<sequence>MSVDPESHRQPSPQGSRIDPYVGAYAARAQGMVASEVRALFAVASRPEVVSLAGGMPNVSALPLESISEIVRQVVTDQGATALQYGSAQGDPVLRERICEVMSLEGIEAAADDVIVTVGSQQALDLITRVFVDPGDVVLAEAPTYVTAINTFAAFQADIRHVAMDDDGVIPEALEENLADLTAAGHRVKFFYTVPNFQNPAGVTLTAERRRRVLEICHRYGLLVLEDNPYGLLRYEGEPVRALRADAPDNVIYLGSFSKTLSPGFRIGWALAPSAVRAKLVLAAESAMLSHSTFNQMVVGRYLAAHPWREQIKDFNEMYRGRRDAMMGALEALMPAGTTWTRPQGGFFVWVTLPEGLDAKSMLPRAVNERVAYVPGTGFYAGDDGHRNMRLSFCYPTPEQIREGVRRLVGVIEAETALRDTFGSASAPPTGGSDVPAPDLP</sequence>
<dbReference type="Proteomes" id="UP000589036">
    <property type="component" value="Unassembled WGS sequence"/>
</dbReference>
<comment type="cofactor">
    <cofactor evidence="1">
        <name>pyridoxal 5'-phosphate</name>
        <dbReference type="ChEBI" id="CHEBI:597326"/>
    </cofactor>
</comment>
<keyword evidence="6" id="KW-0663">Pyridoxal phosphate</keyword>
<evidence type="ECO:0000259" key="8">
    <source>
        <dbReference type="Pfam" id="PF00155"/>
    </source>
</evidence>
<evidence type="ECO:0000256" key="3">
    <source>
        <dbReference type="ARBA" id="ARBA00011738"/>
    </source>
</evidence>
<dbReference type="Pfam" id="PF00155">
    <property type="entry name" value="Aminotran_1_2"/>
    <property type="match status" value="1"/>
</dbReference>
<dbReference type="Gene3D" id="3.40.640.10">
    <property type="entry name" value="Type I PLP-dependent aspartate aminotransferase-like (Major domain)"/>
    <property type="match status" value="1"/>
</dbReference>
<proteinExistence type="inferred from homology"/>
<accession>A0A852TVI7</accession>
<comment type="caution">
    <text evidence="9">The sequence shown here is derived from an EMBL/GenBank/DDBJ whole genome shotgun (WGS) entry which is preliminary data.</text>
</comment>
<evidence type="ECO:0000256" key="6">
    <source>
        <dbReference type="ARBA" id="ARBA00022898"/>
    </source>
</evidence>
<evidence type="ECO:0000256" key="7">
    <source>
        <dbReference type="SAM" id="MobiDB-lite"/>
    </source>
</evidence>